<reference evidence="1" key="1">
    <citation type="submission" date="2021-06" db="EMBL/GenBank/DDBJ databases">
        <authorList>
            <person name="Kallberg Y."/>
            <person name="Tangrot J."/>
            <person name="Rosling A."/>
        </authorList>
    </citation>
    <scope>NUCLEOTIDE SEQUENCE</scope>
    <source>
        <strain evidence="1">IN212</strain>
    </source>
</reference>
<comment type="caution">
    <text evidence="1">The sequence shown here is derived from an EMBL/GenBank/DDBJ whole genome shotgun (WGS) entry which is preliminary data.</text>
</comment>
<dbReference type="EMBL" id="CAJVPZ010014909">
    <property type="protein sequence ID" value="CAG8661616.1"/>
    <property type="molecule type" value="Genomic_DNA"/>
</dbReference>
<evidence type="ECO:0000313" key="2">
    <source>
        <dbReference type="Proteomes" id="UP000789396"/>
    </source>
</evidence>
<organism evidence="1 2">
    <name type="scientific">Racocetra fulgida</name>
    <dbReference type="NCBI Taxonomy" id="60492"/>
    <lineage>
        <taxon>Eukaryota</taxon>
        <taxon>Fungi</taxon>
        <taxon>Fungi incertae sedis</taxon>
        <taxon>Mucoromycota</taxon>
        <taxon>Glomeromycotina</taxon>
        <taxon>Glomeromycetes</taxon>
        <taxon>Diversisporales</taxon>
        <taxon>Gigasporaceae</taxon>
        <taxon>Racocetra</taxon>
    </lineage>
</organism>
<proteinExistence type="predicted"/>
<evidence type="ECO:0000313" key="1">
    <source>
        <dbReference type="EMBL" id="CAG8661616.1"/>
    </source>
</evidence>
<feature type="non-terminal residue" evidence="1">
    <location>
        <position position="84"/>
    </location>
</feature>
<gene>
    <name evidence="1" type="ORF">RFULGI_LOCUS8870</name>
</gene>
<sequence>PWLLEPGCNRASQHHKGLDDLEIARTEISEARVGSELRGEGEVLWEIYRTQAHVTTDIKIRVFKDYLPRKLGVTEGELTSGEVH</sequence>
<protein>
    <submittedName>
        <fullName evidence="1">1414_t:CDS:1</fullName>
    </submittedName>
</protein>
<dbReference type="AlphaFoldDB" id="A0A9N9E1W9"/>
<keyword evidence="2" id="KW-1185">Reference proteome</keyword>
<dbReference type="Proteomes" id="UP000789396">
    <property type="component" value="Unassembled WGS sequence"/>
</dbReference>
<name>A0A9N9E1W9_9GLOM</name>
<accession>A0A9N9E1W9</accession>